<sequence length="385" mass="39368">MQKITLTLIAALLGGATYAGEATSDTGAAAPALEAAALSAPGAAAPEAFTAIPGITPAGRIGGMDAWTTGAAPFLWMTDPDSGRMFAGFVFDRDGRSLHPDHAGDDAMTVAALIAETFGANAIPIPEEYAPDIEAMLARLDAATRQEATRKLVEAVRLVTDEAGFQAAISGWLEEVSSMLPDAAADPAVNQGAAAVSGDEASAESGASLHEALQGASWLAIGAADAPVVYAITDPSCDACRAAIASLRPEIEAGRLQLRLVMIPAVDADSAGTIAGILLAVDPKAAVFDLSRVENPVFPLRRVSDLDEDQRQALDGNLALARRYQLPSVPFFAFRTSEGEKYIAGAPTAEQIAGALPDLPSAVDDTGGETAASANEDGVKDGAAE</sequence>
<dbReference type="EMBL" id="JAPDOG010000011">
    <property type="protein sequence ID" value="MCW3782550.1"/>
    <property type="molecule type" value="Genomic_DNA"/>
</dbReference>
<evidence type="ECO:0000313" key="4">
    <source>
        <dbReference type="Proteomes" id="UP001207582"/>
    </source>
</evidence>
<keyword evidence="4" id="KW-1185">Reference proteome</keyword>
<organism evidence="3 4">
    <name type="scientific">Defluviimonas salinarum</name>
    <dbReference type="NCBI Taxonomy" id="2992147"/>
    <lineage>
        <taxon>Bacteria</taxon>
        <taxon>Pseudomonadati</taxon>
        <taxon>Pseudomonadota</taxon>
        <taxon>Alphaproteobacteria</taxon>
        <taxon>Rhodobacterales</taxon>
        <taxon>Paracoccaceae</taxon>
        <taxon>Albidovulum</taxon>
    </lineage>
</organism>
<protein>
    <submittedName>
        <fullName evidence="3">Uncharacterized protein</fullName>
    </submittedName>
</protein>
<comment type="caution">
    <text evidence="3">The sequence shown here is derived from an EMBL/GenBank/DDBJ whole genome shotgun (WGS) entry which is preliminary data.</text>
</comment>
<feature type="chain" id="PRO_5045288313" evidence="2">
    <location>
        <begin position="20"/>
        <end position="385"/>
    </location>
</feature>
<accession>A0ABT3J4F7</accession>
<keyword evidence="2" id="KW-0732">Signal</keyword>
<gene>
    <name evidence="3" type="ORF">OM960_13240</name>
</gene>
<evidence type="ECO:0000256" key="1">
    <source>
        <dbReference type="SAM" id="MobiDB-lite"/>
    </source>
</evidence>
<feature type="signal peptide" evidence="2">
    <location>
        <begin position="1"/>
        <end position="19"/>
    </location>
</feature>
<name>A0ABT3J4F7_9RHOB</name>
<evidence type="ECO:0000256" key="2">
    <source>
        <dbReference type="SAM" id="SignalP"/>
    </source>
</evidence>
<evidence type="ECO:0000313" key="3">
    <source>
        <dbReference type="EMBL" id="MCW3782550.1"/>
    </source>
</evidence>
<reference evidence="3 4" key="1">
    <citation type="submission" date="2022-10" db="EMBL/GenBank/DDBJ databases">
        <title>Defluviimonas sp. CAU 1641 isolated from mud.</title>
        <authorList>
            <person name="Kim W."/>
        </authorList>
    </citation>
    <scope>NUCLEOTIDE SEQUENCE [LARGE SCALE GENOMIC DNA]</scope>
    <source>
        <strain evidence="3 4">CAU 1641</strain>
    </source>
</reference>
<proteinExistence type="predicted"/>
<dbReference type="Gene3D" id="3.40.30.10">
    <property type="entry name" value="Glutaredoxin"/>
    <property type="match status" value="1"/>
</dbReference>
<dbReference type="InterPro" id="IPR036249">
    <property type="entry name" value="Thioredoxin-like_sf"/>
</dbReference>
<feature type="region of interest" description="Disordered" evidence="1">
    <location>
        <begin position="355"/>
        <end position="385"/>
    </location>
</feature>
<dbReference type="RefSeq" id="WP_264772283.1">
    <property type="nucleotide sequence ID" value="NZ_JAPDOG010000011.1"/>
</dbReference>
<dbReference type="Proteomes" id="UP001207582">
    <property type="component" value="Unassembled WGS sequence"/>
</dbReference>
<dbReference type="SUPFAM" id="SSF52833">
    <property type="entry name" value="Thioredoxin-like"/>
    <property type="match status" value="1"/>
</dbReference>